<dbReference type="AlphaFoldDB" id="A0A437N0J2"/>
<proteinExistence type="predicted"/>
<evidence type="ECO:0000313" key="2">
    <source>
        <dbReference type="EMBL" id="RVU03420.1"/>
    </source>
</evidence>
<comment type="caution">
    <text evidence="2">The sequence shown here is derived from an EMBL/GenBank/DDBJ whole genome shotgun (WGS) entry which is preliminary data.</text>
</comment>
<dbReference type="Proteomes" id="UP000282837">
    <property type="component" value="Unassembled WGS sequence"/>
</dbReference>
<organism evidence="2 3">
    <name type="scientific">Novosphingobium umbonatum</name>
    <dbReference type="NCBI Taxonomy" id="1908524"/>
    <lineage>
        <taxon>Bacteria</taxon>
        <taxon>Pseudomonadati</taxon>
        <taxon>Pseudomonadota</taxon>
        <taxon>Alphaproteobacteria</taxon>
        <taxon>Sphingomonadales</taxon>
        <taxon>Sphingomonadaceae</taxon>
        <taxon>Novosphingobium</taxon>
    </lineage>
</organism>
<evidence type="ECO:0000256" key="1">
    <source>
        <dbReference type="SAM" id="MobiDB-lite"/>
    </source>
</evidence>
<feature type="region of interest" description="Disordered" evidence="1">
    <location>
        <begin position="46"/>
        <end position="68"/>
    </location>
</feature>
<dbReference type="EMBL" id="SACO01000015">
    <property type="protein sequence ID" value="RVU03420.1"/>
    <property type="molecule type" value="Genomic_DNA"/>
</dbReference>
<keyword evidence="3" id="KW-1185">Reference proteome</keyword>
<evidence type="ECO:0000313" key="3">
    <source>
        <dbReference type="Proteomes" id="UP000282837"/>
    </source>
</evidence>
<protein>
    <submittedName>
        <fullName evidence="2">Uncharacterized protein</fullName>
    </submittedName>
</protein>
<accession>A0A437N0J2</accession>
<reference evidence="2 3" key="1">
    <citation type="submission" date="2019-01" db="EMBL/GenBank/DDBJ databases">
        <authorList>
            <person name="Chen W.-M."/>
        </authorList>
    </citation>
    <scope>NUCLEOTIDE SEQUENCE [LARGE SCALE GENOMIC DNA]</scope>
    <source>
        <strain evidence="2 3">FSY-9</strain>
    </source>
</reference>
<gene>
    <name evidence="2" type="ORF">EOE18_15810</name>
</gene>
<name>A0A437N0J2_9SPHN</name>
<sequence>MALWLNFKAAARRGMVGKGWDVDIHPQNGHAASASLLSYNSSVAHPLRDSTNARDDADYSYRRRELDE</sequence>